<evidence type="ECO:0000313" key="1">
    <source>
        <dbReference type="EMBL" id="RHL38152.1"/>
    </source>
</evidence>
<reference evidence="1 2" key="1">
    <citation type="submission" date="2018-08" db="EMBL/GenBank/DDBJ databases">
        <title>A genome reference for cultivated species of the human gut microbiota.</title>
        <authorList>
            <person name="Zou Y."/>
            <person name="Xue W."/>
            <person name="Luo G."/>
        </authorList>
    </citation>
    <scope>NUCLEOTIDE SEQUENCE [LARGE SCALE GENOMIC DNA]</scope>
    <source>
        <strain evidence="1 2">AF38-2</strain>
    </source>
</reference>
<dbReference type="InterPro" id="IPR011697">
    <property type="entry name" value="Peptidase_C26"/>
</dbReference>
<gene>
    <name evidence="1" type="ORF">DW027_10525</name>
</gene>
<dbReference type="CDD" id="cd01745">
    <property type="entry name" value="GATase1_2"/>
    <property type="match status" value="1"/>
</dbReference>
<comment type="caution">
    <text evidence="1">The sequence shown here is derived from an EMBL/GenBank/DDBJ whole genome shotgun (WGS) entry which is preliminary data.</text>
</comment>
<dbReference type="GO" id="GO:0033969">
    <property type="term" value="F:gamma-glutamyl-gamma-aminobutyrate hydrolase activity"/>
    <property type="evidence" value="ECO:0007669"/>
    <property type="project" value="TreeGrafter"/>
</dbReference>
<name>A0A415KPC1_9BACE</name>
<dbReference type="GO" id="GO:0006598">
    <property type="term" value="P:polyamine catabolic process"/>
    <property type="evidence" value="ECO:0007669"/>
    <property type="project" value="TreeGrafter"/>
</dbReference>
<dbReference type="SUPFAM" id="SSF52317">
    <property type="entry name" value="Class I glutamine amidotransferase-like"/>
    <property type="match status" value="1"/>
</dbReference>
<dbReference type="Pfam" id="PF07722">
    <property type="entry name" value="Peptidase_C26"/>
    <property type="match status" value="1"/>
</dbReference>
<dbReference type="Gene3D" id="3.40.50.880">
    <property type="match status" value="1"/>
</dbReference>
<organism evidence="1 2">
    <name type="scientific">Bacteroides xylanisolvens</name>
    <dbReference type="NCBI Taxonomy" id="371601"/>
    <lineage>
        <taxon>Bacteria</taxon>
        <taxon>Pseudomonadati</taxon>
        <taxon>Bacteroidota</taxon>
        <taxon>Bacteroidia</taxon>
        <taxon>Bacteroidales</taxon>
        <taxon>Bacteroidaceae</taxon>
        <taxon>Bacteroides</taxon>
    </lineage>
</organism>
<dbReference type="PANTHER" id="PTHR43235:SF1">
    <property type="entry name" value="GLUTAMINE AMIDOTRANSFERASE PB2B2.05-RELATED"/>
    <property type="match status" value="1"/>
</dbReference>
<dbReference type="GO" id="GO:0005829">
    <property type="term" value="C:cytosol"/>
    <property type="evidence" value="ECO:0007669"/>
    <property type="project" value="TreeGrafter"/>
</dbReference>
<keyword evidence="1" id="KW-0378">Hydrolase</keyword>
<dbReference type="AlphaFoldDB" id="A0A415KPC1"/>
<dbReference type="RefSeq" id="WP_118218992.1">
    <property type="nucleotide sequence ID" value="NZ_JAQEAW010000006.1"/>
</dbReference>
<dbReference type="Proteomes" id="UP000284495">
    <property type="component" value="Unassembled WGS sequence"/>
</dbReference>
<dbReference type="InterPro" id="IPR029062">
    <property type="entry name" value="Class_I_gatase-like"/>
</dbReference>
<dbReference type="EMBL" id="QROO01000011">
    <property type="protein sequence ID" value="RHL38152.1"/>
    <property type="molecule type" value="Genomic_DNA"/>
</dbReference>
<dbReference type="PROSITE" id="PS51273">
    <property type="entry name" value="GATASE_TYPE_1"/>
    <property type="match status" value="1"/>
</dbReference>
<protein>
    <submittedName>
        <fullName evidence="1">Gamma-glutamyl-gamma-aminobutyrate hydrolase family protein</fullName>
    </submittedName>
</protein>
<dbReference type="PANTHER" id="PTHR43235">
    <property type="entry name" value="GLUTAMINE AMIDOTRANSFERASE PB2B2.05-RELATED"/>
    <property type="match status" value="1"/>
</dbReference>
<sequence>MMKGESPVIGISTEIDIPERIAVKKKYVDAVVQAGGIPFLIPFTDDMQVLRSVVSLVDALLLTGGGDVSPSMYGEIPLSKCSGICEERDEFDYALLRFACKQQIPVLGICRGMQLINTYFGGTLYQDLPEQCPSDVLHKSLDASVVSRHNIHCRVDSELYRMLGKKEVMISSIHHQAVRKLADGFKATAFADDGIVEAIESVAVKNVWGVQFHPELQAVEGDEAMKGIFGYFIRRAKDMLL</sequence>
<proteinExistence type="predicted"/>
<accession>A0A415KPC1</accession>
<dbReference type="InterPro" id="IPR044668">
    <property type="entry name" value="PuuD-like"/>
</dbReference>
<evidence type="ECO:0000313" key="2">
    <source>
        <dbReference type="Proteomes" id="UP000284495"/>
    </source>
</evidence>